<evidence type="ECO:0000313" key="3">
    <source>
        <dbReference type="EMBL" id="KAF4734543.1"/>
    </source>
</evidence>
<evidence type="ECO:0000256" key="1">
    <source>
        <dbReference type="SAM" id="Phobius"/>
    </source>
</evidence>
<dbReference type="EMBL" id="JABANP010000266">
    <property type="protein sequence ID" value="KAF4685351.1"/>
    <property type="molecule type" value="Genomic_DNA"/>
</dbReference>
<evidence type="ECO:0000313" key="4">
    <source>
        <dbReference type="Proteomes" id="UP000541610"/>
    </source>
</evidence>
<dbReference type="OrthoDB" id="432808at2759"/>
<dbReference type="OMA" id="TESWAHT"/>
<evidence type="ECO:0000313" key="5">
    <source>
        <dbReference type="Proteomes" id="UP000553632"/>
    </source>
</evidence>
<keyword evidence="1" id="KW-0472">Membrane</keyword>
<keyword evidence="1" id="KW-1133">Transmembrane helix</keyword>
<reference evidence="4 5" key="1">
    <citation type="submission" date="2020-04" db="EMBL/GenBank/DDBJ databases">
        <title>Perkinsus olseni comparative genomics.</title>
        <authorList>
            <person name="Bogema D.R."/>
        </authorList>
    </citation>
    <scope>NUCLEOTIDE SEQUENCE [LARGE SCALE GENOMIC DNA]</scope>
    <source>
        <strain evidence="2">00978-12</strain>
        <strain evidence="3 5">ATCC PRA-207</strain>
    </source>
</reference>
<accession>A0A7J6NQM5</accession>
<feature type="transmembrane region" description="Helical" evidence="1">
    <location>
        <begin position="104"/>
        <end position="123"/>
    </location>
</feature>
<proteinExistence type="predicted"/>
<keyword evidence="1" id="KW-0812">Transmembrane</keyword>
<name>A0A7J6NQM5_PEROL</name>
<dbReference type="AlphaFoldDB" id="A0A7J6NQM5"/>
<protein>
    <submittedName>
        <fullName evidence="2">Uncharacterized protein</fullName>
    </submittedName>
</protein>
<keyword evidence="5" id="KW-1185">Reference proteome</keyword>
<dbReference type="Proteomes" id="UP000553632">
    <property type="component" value="Unassembled WGS sequence"/>
</dbReference>
<sequence length="162" mass="18072">MPIKIKYPNIDVSAMKAATQRVRSSFTVPSSIRGKLKAFRGTATGARVTESWAHTKQAAYDAYIKNPACYRGGGGSIHTRGKPGTPSYYRSIHPQRITYQRQSLIVGGVTLATAVVLFMMIKFRFNDTHRQKEYDEFLANLSAIPVPRGQARGVHESFYKDS</sequence>
<dbReference type="Proteomes" id="UP000541610">
    <property type="component" value="Unassembled WGS sequence"/>
</dbReference>
<evidence type="ECO:0000313" key="2">
    <source>
        <dbReference type="EMBL" id="KAF4685351.1"/>
    </source>
</evidence>
<gene>
    <name evidence="2" type="ORF">FOZ60_006614</name>
    <name evidence="3" type="ORF">FOZ63_028166</name>
</gene>
<dbReference type="EMBL" id="JABANO010016814">
    <property type="protein sequence ID" value="KAF4734543.1"/>
    <property type="molecule type" value="Genomic_DNA"/>
</dbReference>
<comment type="caution">
    <text evidence="2">The sequence shown here is derived from an EMBL/GenBank/DDBJ whole genome shotgun (WGS) entry which is preliminary data.</text>
</comment>
<organism evidence="2 4">
    <name type="scientific">Perkinsus olseni</name>
    <name type="common">Perkinsus atlanticus</name>
    <dbReference type="NCBI Taxonomy" id="32597"/>
    <lineage>
        <taxon>Eukaryota</taxon>
        <taxon>Sar</taxon>
        <taxon>Alveolata</taxon>
        <taxon>Perkinsozoa</taxon>
        <taxon>Perkinsea</taxon>
        <taxon>Perkinsida</taxon>
        <taxon>Perkinsidae</taxon>
        <taxon>Perkinsus</taxon>
    </lineage>
</organism>